<dbReference type="EMBL" id="GGEC01092544">
    <property type="protein sequence ID" value="MBX73028.1"/>
    <property type="molecule type" value="Transcribed_RNA"/>
</dbReference>
<protein>
    <submittedName>
        <fullName evidence="1">Uncharacterized protein</fullName>
    </submittedName>
</protein>
<organism evidence="1">
    <name type="scientific">Rhizophora mucronata</name>
    <name type="common">Asiatic mangrove</name>
    <dbReference type="NCBI Taxonomy" id="61149"/>
    <lineage>
        <taxon>Eukaryota</taxon>
        <taxon>Viridiplantae</taxon>
        <taxon>Streptophyta</taxon>
        <taxon>Embryophyta</taxon>
        <taxon>Tracheophyta</taxon>
        <taxon>Spermatophyta</taxon>
        <taxon>Magnoliopsida</taxon>
        <taxon>eudicotyledons</taxon>
        <taxon>Gunneridae</taxon>
        <taxon>Pentapetalae</taxon>
        <taxon>rosids</taxon>
        <taxon>fabids</taxon>
        <taxon>Malpighiales</taxon>
        <taxon>Rhizophoraceae</taxon>
        <taxon>Rhizophora</taxon>
    </lineage>
</organism>
<name>A0A2P2R1E3_RHIMU</name>
<accession>A0A2P2R1E3</accession>
<evidence type="ECO:0000313" key="1">
    <source>
        <dbReference type="EMBL" id="MBX73028.1"/>
    </source>
</evidence>
<reference evidence="1" key="1">
    <citation type="submission" date="2018-02" db="EMBL/GenBank/DDBJ databases">
        <title>Rhizophora mucronata_Transcriptome.</title>
        <authorList>
            <person name="Meera S.P."/>
            <person name="Sreeshan A."/>
            <person name="Augustine A."/>
        </authorList>
    </citation>
    <scope>NUCLEOTIDE SEQUENCE</scope>
    <source>
        <tissue evidence="1">Leaf</tissue>
    </source>
</reference>
<proteinExistence type="predicted"/>
<sequence length="11" mass="1444">MELKRKIQELR</sequence>